<comment type="cofactor">
    <cofactor evidence="23">
        <name>Mg(2+)</name>
        <dbReference type="ChEBI" id="CHEBI:18420"/>
    </cofactor>
    <text evidence="23">Mn(2+), Zn(2+), Cd(2+) and Co(2+) support activity to lesser extents.</text>
</comment>
<keyword evidence="8 24" id="KW-0808">Transferase</keyword>
<keyword evidence="14 23" id="KW-0460">Magnesium</keyword>
<comment type="subcellular location">
    <subcellularLocation>
        <location evidence="1 24">Cell inner membrane</location>
        <topology evidence="1 24">Multi-pass membrane protein</topology>
    </subcellularLocation>
</comment>
<keyword evidence="13 22" id="KW-0067">ATP-binding</keyword>
<proteinExistence type="inferred from homology"/>
<evidence type="ECO:0000256" key="10">
    <source>
        <dbReference type="ARBA" id="ARBA00022723"/>
    </source>
</evidence>
<feature type="binding site" evidence="21">
    <location>
        <position position="78"/>
    </location>
    <ligand>
        <name>substrate</name>
    </ligand>
</feature>
<dbReference type="GO" id="GO:0046872">
    <property type="term" value="F:metal ion binding"/>
    <property type="evidence" value="ECO:0007669"/>
    <property type="project" value="UniProtKB-KW"/>
</dbReference>
<evidence type="ECO:0000256" key="21">
    <source>
        <dbReference type="PIRSR" id="PIRSR600829-2"/>
    </source>
</evidence>
<keyword evidence="19 24" id="KW-1208">Phospholipid metabolism</keyword>
<comment type="catalytic activity">
    <reaction evidence="24">
        <text>a 1,2-diacyl-sn-glycerol + ATP = a 1,2-diacyl-sn-glycero-3-phosphate + ADP + H(+)</text>
        <dbReference type="Rhea" id="RHEA:10272"/>
        <dbReference type="ChEBI" id="CHEBI:15378"/>
        <dbReference type="ChEBI" id="CHEBI:17815"/>
        <dbReference type="ChEBI" id="CHEBI:30616"/>
        <dbReference type="ChEBI" id="CHEBI:58608"/>
        <dbReference type="ChEBI" id="CHEBI:456216"/>
        <dbReference type="EC" id="2.7.1.107"/>
    </reaction>
</comment>
<keyword evidence="17 24" id="KW-0472">Membrane</keyword>
<evidence type="ECO:0000256" key="8">
    <source>
        <dbReference type="ARBA" id="ARBA00022679"/>
    </source>
</evidence>
<evidence type="ECO:0000256" key="9">
    <source>
        <dbReference type="ARBA" id="ARBA00022692"/>
    </source>
</evidence>
<dbReference type="InterPro" id="IPR000829">
    <property type="entry name" value="DAGK"/>
</dbReference>
<evidence type="ECO:0000256" key="13">
    <source>
        <dbReference type="ARBA" id="ARBA00022840"/>
    </source>
</evidence>
<evidence type="ECO:0000256" key="4">
    <source>
        <dbReference type="ARBA" id="ARBA00017575"/>
    </source>
</evidence>
<dbReference type="GO" id="GO:0005886">
    <property type="term" value="C:plasma membrane"/>
    <property type="evidence" value="ECO:0007669"/>
    <property type="project" value="UniProtKB-SubCell"/>
</dbReference>
<feature type="binding site" evidence="22">
    <location>
        <position position="25"/>
    </location>
    <ligand>
        <name>ATP</name>
        <dbReference type="ChEBI" id="CHEBI:30616"/>
    </ligand>
</feature>
<evidence type="ECO:0000256" key="11">
    <source>
        <dbReference type="ARBA" id="ARBA00022741"/>
    </source>
</evidence>
<feature type="binding site" evidence="22">
    <location>
        <position position="18"/>
    </location>
    <ligand>
        <name>ATP</name>
        <dbReference type="ChEBI" id="CHEBI:30616"/>
    </ligand>
</feature>
<dbReference type="Gene3D" id="1.10.287.3610">
    <property type="match status" value="1"/>
</dbReference>
<keyword evidence="9 24" id="KW-0812">Transmembrane</keyword>
<keyword evidence="11 22" id="KW-0547">Nucleotide-binding</keyword>
<evidence type="ECO:0000256" key="24">
    <source>
        <dbReference type="RuleBase" id="RU363065"/>
    </source>
</evidence>
<sequence>MENQPPNNELKGKTGFTRIINAAHYSKDGLQAAYTHEAAFRQLVYLNGALIILIFWCDFDTATRMMLLLASALSLIVELFNTGIEAVVDDISLAKRPLAKRAKDVGSAAQMLAMTAQGILWLLALFG</sequence>
<feature type="binding site" evidence="21">
    <location>
        <position position="64"/>
    </location>
    <ligand>
        <name>substrate</name>
    </ligand>
</feature>
<feature type="binding site" evidence="21">
    <location>
        <position position="107"/>
    </location>
    <ligand>
        <name>substrate</name>
    </ligand>
</feature>
<feature type="transmembrane region" description="Helical" evidence="24">
    <location>
        <begin position="66"/>
        <end position="88"/>
    </location>
</feature>
<feature type="binding site" evidence="22">
    <location>
        <begin position="103"/>
        <end position="104"/>
    </location>
    <ligand>
        <name>ATP</name>
        <dbReference type="ChEBI" id="CHEBI:30616"/>
    </ligand>
</feature>
<evidence type="ECO:0000256" key="6">
    <source>
        <dbReference type="ARBA" id="ARBA00022516"/>
    </source>
</evidence>
<evidence type="ECO:0000313" key="25">
    <source>
        <dbReference type="EMBL" id="SOD64867.1"/>
    </source>
</evidence>
<evidence type="ECO:0000256" key="17">
    <source>
        <dbReference type="ARBA" id="ARBA00023136"/>
    </source>
</evidence>
<evidence type="ECO:0000256" key="23">
    <source>
        <dbReference type="PIRSR" id="PIRSR600829-4"/>
    </source>
</evidence>
<feature type="binding site" evidence="23">
    <location>
        <position position="85"/>
    </location>
    <ligand>
        <name>a divalent metal cation</name>
        <dbReference type="ChEBI" id="CHEBI:60240"/>
    </ligand>
</feature>
<feature type="binding site" evidence="21">
    <location>
        <position position="18"/>
    </location>
    <ligand>
        <name>substrate</name>
    </ligand>
</feature>
<dbReference type="InterPro" id="IPR033718">
    <property type="entry name" value="DAGK_prok"/>
</dbReference>
<evidence type="ECO:0000256" key="5">
    <source>
        <dbReference type="ARBA" id="ARBA00022475"/>
    </source>
</evidence>
<evidence type="ECO:0000256" key="18">
    <source>
        <dbReference type="ARBA" id="ARBA00023209"/>
    </source>
</evidence>
<dbReference type="OrthoDB" id="9796011at2"/>
<dbReference type="EMBL" id="OCNF01000001">
    <property type="protein sequence ID" value="SOD64867.1"/>
    <property type="molecule type" value="Genomic_DNA"/>
</dbReference>
<evidence type="ECO:0000256" key="14">
    <source>
        <dbReference type="ARBA" id="ARBA00022842"/>
    </source>
</evidence>
<evidence type="ECO:0000256" key="19">
    <source>
        <dbReference type="ARBA" id="ARBA00023264"/>
    </source>
</evidence>
<comment type="function">
    <text evidence="24">Catalyzes the ATP-dependent phosphorylation of sn-l,2-diacylglycerol (DAG) to phosphatidic acid. Involved in the recycling of diacylglycerol produced as a by-product during membrane-derived oligosaccharide (MDO) biosynthesis.</text>
</comment>
<gene>
    <name evidence="25" type="ORF">SAMN02746062_00074</name>
</gene>
<feature type="binding site" evidence="22">
    <location>
        <position position="85"/>
    </location>
    <ligand>
        <name>ATP</name>
        <dbReference type="ChEBI" id="CHEBI:30616"/>
    </ligand>
</feature>
<accession>A0A286E1T8</accession>
<dbReference type="AlphaFoldDB" id="A0A286E1T8"/>
<feature type="binding site" evidence="22">
    <location>
        <position position="37"/>
    </location>
    <ligand>
        <name>ATP</name>
        <dbReference type="ChEBI" id="CHEBI:30616"/>
    </ligand>
</feature>
<keyword evidence="16 24" id="KW-0443">Lipid metabolism</keyword>
<dbReference type="GO" id="GO:0005524">
    <property type="term" value="F:ATP binding"/>
    <property type="evidence" value="ECO:0007669"/>
    <property type="project" value="UniProtKB-KW"/>
</dbReference>
<evidence type="ECO:0000256" key="15">
    <source>
        <dbReference type="ARBA" id="ARBA00022989"/>
    </source>
</evidence>
<evidence type="ECO:0000256" key="1">
    <source>
        <dbReference type="ARBA" id="ARBA00004429"/>
    </source>
</evidence>
<keyword evidence="18" id="KW-0594">Phospholipid biosynthesis</keyword>
<evidence type="ECO:0000256" key="22">
    <source>
        <dbReference type="PIRSR" id="PIRSR600829-3"/>
    </source>
</evidence>
<evidence type="ECO:0000256" key="7">
    <source>
        <dbReference type="ARBA" id="ARBA00022519"/>
    </source>
</evidence>
<dbReference type="GO" id="GO:0006654">
    <property type="term" value="P:phosphatidic acid biosynthetic process"/>
    <property type="evidence" value="ECO:0007669"/>
    <property type="project" value="InterPro"/>
</dbReference>
<dbReference type="CDD" id="cd14264">
    <property type="entry name" value="DAGK_IM"/>
    <property type="match status" value="1"/>
</dbReference>
<dbReference type="InterPro" id="IPR036945">
    <property type="entry name" value="DAGK_sf"/>
</dbReference>
<keyword evidence="7 24" id="KW-0997">Cell inner membrane</keyword>
<name>A0A286E1T8_9NEIS</name>
<feature type="transmembrane region" description="Helical" evidence="24">
    <location>
        <begin position="108"/>
        <end position="126"/>
    </location>
</feature>
<feature type="transmembrane region" description="Helical" evidence="24">
    <location>
        <begin position="39"/>
        <end position="59"/>
    </location>
</feature>
<evidence type="ECO:0000256" key="3">
    <source>
        <dbReference type="ARBA" id="ARBA00012133"/>
    </source>
</evidence>
<evidence type="ECO:0000256" key="16">
    <source>
        <dbReference type="ARBA" id="ARBA00023098"/>
    </source>
</evidence>
<keyword evidence="5" id="KW-1003">Cell membrane</keyword>
<organism evidence="25 26">
    <name type="scientific">Alysiella filiformis DSM 16848</name>
    <dbReference type="NCBI Taxonomy" id="1120981"/>
    <lineage>
        <taxon>Bacteria</taxon>
        <taxon>Pseudomonadati</taxon>
        <taxon>Pseudomonadota</taxon>
        <taxon>Betaproteobacteria</taxon>
        <taxon>Neisseriales</taxon>
        <taxon>Neisseriaceae</taxon>
        <taxon>Alysiella</taxon>
    </lineage>
</organism>
<protein>
    <recommendedName>
        <fullName evidence="4 24">Diacylglycerol kinase</fullName>
        <ecNumber evidence="3 24">2.7.1.107</ecNumber>
    </recommendedName>
</protein>
<evidence type="ECO:0000256" key="2">
    <source>
        <dbReference type="ARBA" id="ARBA00005967"/>
    </source>
</evidence>
<dbReference type="RefSeq" id="WP_097113163.1">
    <property type="nucleotide sequence ID" value="NZ_CP083931.1"/>
</dbReference>
<keyword evidence="6" id="KW-0444">Lipid biosynthesis</keyword>
<feature type="binding site" evidence="23">
    <location>
        <position position="37"/>
    </location>
    <ligand>
        <name>a divalent metal cation</name>
        <dbReference type="ChEBI" id="CHEBI:60240"/>
    </ligand>
</feature>
<keyword evidence="12 24" id="KW-0418">Kinase</keyword>
<dbReference type="Pfam" id="PF01219">
    <property type="entry name" value="DAGK_prokar"/>
    <property type="match status" value="1"/>
</dbReference>
<keyword evidence="10 23" id="KW-0479">Metal-binding</keyword>
<evidence type="ECO:0000313" key="26">
    <source>
        <dbReference type="Proteomes" id="UP000219669"/>
    </source>
</evidence>
<keyword evidence="15 24" id="KW-1133">Transmembrane helix</keyword>
<dbReference type="PANTHER" id="PTHR34299">
    <property type="entry name" value="DIACYLGLYCEROL KINASE"/>
    <property type="match status" value="1"/>
</dbReference>
<feature type="active site" description="Proton acceptor" evidence="20">
    <location>
        <position position="78"/>
    </location>
</feature>
<dbReference type="Proteomes" id="UP000219669">
    <property type="component" value="Unassembled WGS sequence"/>
</dbReference>
<comment type="similarity">
    <text evidence="2 24">Belongs to the bacterial diacylglycerol kinase family.</text>
</comment>
<dbReference type="GO" id="GO:0004143">
    <property type="term" value="F:ATP-dependent diacylglycerol kinase activity"/>
    <property type="evidence" value="ECO:0007669"/>
    <property type="project" value="UniProtKB-EC"/>
</dbReference>
<dbReference type="PANTHER" id="PTHR34299:SF1">
    <property type="entry name" value="DIACYLGLYCEROL KINASE"/>
    <property type="match status" value="1"/>
</dbReference>
<reference evidence="25 26" key="1">
    <citation type="submission" date="2017-09" db="EMBL/GenBank/DDBJ databases">
        <authorList>
            <person name="Ehlers B."/>
            <person name="Leendertz F.H."/>
        </authorList>
    </citation>
    <scope>NUCLEOTIDE SEQUENCE [LARGE SCALE GENOMIC DNA]</scope>
    <source>
        <strain evidence="25 26">DSM 16848</strain>
    </source>
</reference>
<evidence type="ECO:0000256" key="20">
    <source>
        <dbReference type="PIRSR" id="PIRSR600829-1"/>
    </source>
</evidence>
<dbReference type="EC" id="2.7.1.107" evidence="3 24"/>
<keyword evidence="26" id="KW-1185">Reference proteome</keyword>
<evidence type="ECO:0000256" key="12">
    <source>
        <dbReference type="ARBA" id="ARBA00022777"/>
    </source>
</evidence>